<accession>A0A8J5JQE3</accession>
<proteinExistence type="predicted"/>
<reference evidence="5" key="1">
    <citation type="journal article" date="2021" name="Sci. Adv.">
        <title>The American lobster genome reveals insights on longevity, neural, and immune adaptations.</title>
        <authorList>
            <person name="Polinski J.M."/>
            <person name="Zimin A.V."/>
            <person name="Clark K.F."/>
            <person name="Kohn A.B."/>
            <person name="Sadowski N."/>
            <person name="Timp W."/>
            <person name="Ptitsyn A."/>
            <person name="Khanna P."/>
            <person name="Romanova D.Y."/>
            <person name="Williams P."/>
            <person name="Greenwood S.J."/>
            <person name="Moroz L.L."/>
            <person name="Walt D.R."/>
            <person name="Bodnar A.G."/>
        </authorList>
    </citation>
    <scope>NUCLEOTIDE SEQUENCE</scope>
    <source>
        <strain evidence="5">GMGI-L3</strain>
    </source>
</reference>
<dbReference type="InterPro" id="IPR006600">
    <property type="entry name" value="HTH_CenpB_DNA-bd_dom"/>
</dbReference>
<feature type="region of interest" description="Disordered" evidence="3">
    <location>
        <begin position="448"/>
        <end position="489"/>
    </location>
</feature>
<protein>
    <submittedName>
        <fullName evidence="5">Tigger transposable element-derived protein 7-like 2</fullName>
    </submittedName>
</protein>
<comment type="caution">
    <text evidence="5">The sequence shown here is derived from an EMBL/GenBank/DDBJ whole genome shotgun (WGS) entry which is preliminary data.</text>
</comment>
<dbReference type="GO" id="GO:0005634">
    <property type="term" value="C:nucleus"/>
    <property type="evidence" value="ECO:0007669"/>
    <property type="project" value="UniProtKB-SubCell"/>
</dbReference>
<dbReference type="InterPro" id="IPR004875">
    <property type="entry name" value="DDE_SF_endonuclease_dom"/>
</dbReference>
<feature type="domain" description="HTH CENPB-type" evidence="4">
    <location>
        <begin position="66"/>
        <end position="137"/>
    </location>
</feature>
<feature type="non-terminal residue" evidence="5">
    <location>
        <position position="489"/>
    </location>
</feature>
<dbReference type="Gene3D" id="1.10.10.60">
    <property type="entry name" value="Homeodomain-like"/>
    <property type="match status" value="1"/>
</dbReference>
<dbReference type="SUPFAM" id="SSF46689">
    <property type="entry name" value="Homeodomain-like"/>
    <property type="match status" value="1"/>
</dbReference>
<dbReference type="Pfam" id="PF03221">
    <property type="entry name" value="HTH_Tnp_Tc5"/>
    <property type="match status" value="1"/>
</dbReference>
<feature type="compositionally biased region" description="Basic and acidic residues" evidence="3">
    <location>
        <begin position="480"/>
        <end position="489"/>
    </location>
</feature>
<name>A0A8J5JQE3_HOMAM</name>
<evidence type="ECO:0000256" key="2">
    <source>
        <dbReference type="ARBA" id="ARBA00023125"/>
    </source>
</evidence>
<feature type="region of interest" description="Disordered" evidence="3">
    <location>
        <begin position="368"/>
        <end position="393"/>
    </location>
</feature>
<dbReference type="PROSITE" id="PS51253">
    <property type="entry name" value="HTH_CENPB"/>
    <property type="match status" value="1"/>
</dbReference>
<evidence type="ECO:0000256" key="3">
    <source>
        <dbReference type="SAM" id="MobiDB-lite"/>
    </source>
</evidence>
<sequence>GSKIPKRKYVTLSVNQKLELIRKLEAGALVSRVCDDLDIRKAKDKLIAFSLKYNVDATSKSSSVGARKCMRVAKDTNLEEAVTKWFVQQRSCGNVVRGVEIQAAAVKLASHMGIENFEASDGWLWRFRNRHGMCNKIMHGEAGSAPTEDIEPFRDRLNDLIKSEGLLISQVYNGNETGLYWRSLPRNTQAFKNEASLSGRKVSKERFSALCCANADGMHCLKLVVVGRSARPRILKEMMHHLPVHYYHSKKSWFNMQIFNDWFFSHFIPAVRKYQDVLKLPAAESAIFNLAASWKALKTTTLANAWKKLLYNVEVEYDFEGFEARDFHHILKRAGKNDVTEDDIRNWLEDTEGDPGYQLLTEEEIADEVLVGDSRDSEDEEDEEPLPKKPKLSVIQESIDNVISYNELSAESDDVQHYYQHFRAFRELIIQRQHHQGKQMKLDSFFKPVRPNPAAAVEPAADSDHPQSPRPSTSGGQGPVEHHSSTDSE</sequence>
<dbReference type="PANTHER" id="PTHR19303:SF17">
    <property type="entry name" value="TIGGER TRANSPOSABLE ELEMENT-DERIVED PROTEIN 7"/>
    <property type="match status" value="1"/>
</dbReference>
<evidence type="ECO:0000259" key="4">
    <source>
        <dbReference type="PROSITE" id="PS51253"/>
    </source>
</evidence>
<gene>
    <name evidence="5" type="primary">TIGD7-L2</name>
    <name evidence="5" type="ORF">Hamer_G026175</name>
</gene>
<dbReference type="Proteomes" id="UP000747542">
    <property type="component" value="Unassembled WGS sequence"/>
</dbReference>
<feature type="non-terminal residue" evidence="5">
    <location>
        <position position="1"/>
    </location>
</feature>
<dbReference type="InterPro" id="IPR009057">
    <property type="entry name" value="Homeodomain-like_sf"/>
</dbReference>
<dbReference type="PANTHER" id="PTHR19303">
    <property type="entry name" value="TRANSPOSON"/>
    <property type="match status" value="1"/>
</dbReference>
<evidence type="ECO:0000313" key="5">
    <source>
        <dbReference type="EMBL" id="KAG7159730.1"/>
    </source>
</evidence>
<evidence type="ECO:0000313" key="6">
    <source>
        <dbReference type="Proteomes" id="UP000747542"/>
    </source>
</evidence>
<comment type="subcellular location">
    <subcellularLocation>
        <location evidence="1">Nucleus</location>
    </subcellularLocation>
</comment>
<dbReference type="InterPro" id="IPR050863">
    <property type="entry name" value="CenT-Element_Derived"/>
</dbReference>
<keyword evidence="6" id="KW-1185">Reference proteome</keyword>
<dbReference type="GO" id="GO:0003677">
    <property type="term" value="F:DNA binding"/>
    <property type="evidence" value="ECO:0007669"/>
    <property type="project" value="UniProtKB-KW"/>
</dbReference>
<dbReference type="Pfam" id="PF03184">
    <property type="entry name" value="DDE_1"/>
    <property type="match status" value="1"/>
</dbReference>
<keyword evidence="2" id="KW-0238">DNA-binding</keyword>
<dbReference type="EMBL" id="JAHLQT010032555">
    <property type="protein sequence ID" value="KAG7159730.1"/>
    <property type="molecule type" value="Genomic_DNA"/>
</dbReference>
<dbReference type="SMART" id="SM00674">
    <property type="entry name" value="CENPB"/>
    <property type="match status" value="1"/>
</dbReference>
<dbReference type="AlphaFoldDB" id="A0A8J5JQE3"/>
<organism evidence="5 6">
    <name type="scientific">Homarus americanus</name>
    <name type="common">American lobster</name>
    <dbReference type="NCBI Taxonomy" id="6706"/>
    <lineage>
        <taxon>Eukaryota</taxon>
        <taxon>Metazoa</taxon>
        <taxon>Ecdysozoa</taxon>
        <taxon>Arthropoda</taxon>
        <taxon>Crustacea</taxon>
        <taxon>Multicrustacea</taxon>
        <taxon>Malacostraca</taxon>
        <taxon>Eumalacostraca</taxon>
        <taxon>Eucarida</taxon>
        <taxon>Decapoda</taxon>
        <taxon>Pleocyemata</taxon>
        <taxon>Astacidea</taxon>
        <taxon>Nephropoidea</taxon>
        <taxon>Nephropidae</taxon>
        <taxon>Homarus</taxon>
    </lineage>
</organism>
<evidence type="ECO:0000256" key="1">
    <source>
        <dbReference type="ARBA" id="ARBA00004123"/>
    </source>
</evidence>